<dbReference type="EMBL" id="CM042025">
    <property type="protein sequence ID" value="KAI3807980.1"/>
    <property type="molecule type" value="Genomic_DNA"/>
</dbReference>
<evidence type="ECO:0000313" key="2">
    <source>
        <dbReference type="Proteomes" id="UP001056120"/>
    </source>
</evidence>
<comment type="caution">
    <text evidence="1">The sequence shown here is derived from an EMBL/GenBank/DDBJ whole genome shotgun (WGS) entry which is preliminary data.</text>
</comment>
<reference evidence="2" key="1">
    <citation type="journal article" date="2022" name="Mol. Ecol. Resour.">
        <title>The genomes of chicory, endive, great burdock and yacon provide insights into Asteraceae palaeo-polyploidization history and plant inulin production.</title>
        <authorList>
            <person name="Fan W."/>
            <person name="Wang S."/>
            <person name="Wang H."/>
            <person name="Wang A."/>
            <person name="Jiang F."/>
            <person name="Liu H."/>
            <person name="Zhao H."/>
            <person name="Xu D."/>
            <person name="Zhang Y."/>
        </authorList>
    </citation>
    <scope>NUCLEOTIDE SEQUENCE [LARGE SCALE GENOMIC DNA]</scope>
    <source>
        <strain evidence="2">cv. Yunnan</strain>
    </source>
</reference>
<reference evidence="1 2" key="2">
    <citation type="journal article" date="2022" name="Mol. Ecol. Resour.">
        <title>The genomes of chicory, endive, great burdock and yacon provide insights into Asteraceae paleo-polyploidization history and plant inulin production.</title>
        <authorList>
            <person name="Fan W."/>
            <person name="Wang S."/>
            <person name="Wang H."/>
            <person name="Wang A."/>
            <person name="Jiang F."/>
            <person name="Liu H."/>
            <person name="Zhao H."/>
            <person name="Xu D."/>
            <person name="Zhang Y."/>
        </authorList>
    </citation>
    <scope>NUCLEOTIDE SEQUENCE [LARGE SCALE GENOMIC DNA]</scope>
    <source>
        <strain evidence="2">cv. Yunnan</strain>
        <tissue evidence="1">Leaves</tissue>
    </source>
</reference>
<protein>
    <submittedName>
        <fullName evidence="1">Uncharacterized protein</fullName>
    </submittedName>
</protein>
<keyword evidence="2" id="KW-1185">Reference proteome</keyword>
<dbReference type="Proteomes" id="UP001056120">
    <property type="component" value="Linkage Group LG08"/>
</dbReference>
<accession>A0ACB9IKQ9</accession>
<proteinExistence type="predicted"/>
<name>A0ACB9IKQ9_9ASTR</name>
<evidence type="ECO:0000313" key="1">
    <source>
        <dbReference type="EMBL" id="KAI3807980.1"/>
    </source>
</evidence>
<organism evidence="1 2">
    <name type="scientific">Smallanthus sonchifolius</name>
    <dbReference type="NCBI Taxonomy" id="185202"/>
    <lineage>
        <taxon>Eukaryota</taxon>
        <taxon>Viridiplantae</taxon>
        <taxon>Streptophyta</taxon>
        <taxon>Embryophyta</taxon>
        <taxon>Tracheophyta</taxon>
        <taxon>Spermatophyta</taxon>
        <taxon>Magnoliopsida</taxon>
        <taxon>eudicotyledons</taxon>
        <taxon>Gunneridae</taxon>
        <taxon>Pentapetalae</taxon>
        <taxon>asterids</taxon>
        <taxon>campanulids</taxon>
        <taxon>Asterales</taxon>
        <taxon>Asteraceae</taxon>
        <taxon>Asteroideae</taxon>
        <taxon>Heliantheae alliance</taxon>
        <taxon>Millerieae</taxon>
        <taxon>Smallanthus</taxon>
    </lineage>
</organism>
<gene>
    <name evidence="1" type="ORF">L1987_23920</name>
</gene>
<sequence>MDEVLERAKAYLRGKEVLQNLESKRRYPLKNHHSSGSKPKFQSFVEWRSNRHHDSRRTDDRYRPPYRKNTPEKEKYVSFTALTKTPEEIMATEEARIEEEVKSGELAHLVKDIKRKNDPKGKGKEMNMIHLTRSETQKRPRRESWDKKCICFPLIEEAELIFTPIIVEAEIEGTLVNKIYMDCRAASEIMYKRCFLQLRDEVKARLEKADTPLIGFSGEKVLPLGQIELTVRLEDGPLSRTERLTFLVVQAPSRYNIIIGRPGISTFGVVVSTTHGLMKFPTDRGIATIKPKKEALLIAAAEEDEEQKQERILELSINPSYPDQNVKIRGNLSPIMVNKLKDILEESKDVFSWCPVDMVGVPRDIVEYSLNISPNIKHVVQNKRSLAPDRSQVACKEVDKLVKAGILREVQYQSWVANLVLIHMKKEDEEKTAFHTAKGIFCYKKMPFGLKNAGATYQRVIDKIFTYQIGRNREAYVDDLVIKSQGEEEMIDDIRETFDNLRSIGMKLNPGKCSFGFEEGKFLGHIVGSKV</sequence>